<feature type="transmembrane region" description="Helical" evidence="3">
    <location>
        <begin position="735"/>
        <end position="755"/>
    </location>
</feature>
<dbReference type="Bgee" id="FBgn0033955">
    <property type="expression patterns" value="Expressed in spermatocyte in multicellular organism and 15 other cell types or tissues"/>
</dbReference>
<sequence length="859" mass="96096">MSRNRRRSFPSSQYEDKTAAAQPSGSSLRSQSLSRLDISVQNSSIYYNDTRNTRPQMVSVAVGTVSTDILNGRTSFLSLSQSHGSEVDLPSFYESFNPTFLPKLPIRRFPHMLVGASNEPEISKNQPAIPPSRPIEPISEVPFVEPAFEKKYSRTRGFSKELSTHRDNENEYIESTDEVSQMLSFTSYTDEYDRAEPLITKTQKFYKKRSPLIPKYDSEDSYVVPKETDQQESGLSFNVTTVQLADTASPESFSEYDGNRTRKQSFDMESKNSKESFDFSRGGRRLGSGMVFIYMVIPPDGGFGWVIMVLSFLAQLIIDGLIFTIGVLLPSIAQDLDVSISSVSFVASVQIGCYFTSGAFSAVLINRFGFRKVAIAGVLCSAVSILASSWSVSLTMLIFFYSVLACAGGITLSMIWASSQLIVGYYFERYRPMANGFSCSGGGAGIVLFTFLNSWLVPIIGWRNMLRTQAGLIMLILLMVVAYVEVAPTQVGMYHLPGSSDTSSDEYYGNFYVHDYLRQSAMTAKSRSILSTYEPRPKKKGCAKFCPSCSNCCWRRRKKSQNADEQNLLIRPAPLEREDLFYTGPAEYEKPHSKENVDGKEFLLMGSDKNTQQVNYGIKNIRVDDEPDRISRVHRERRWSNENQKKQNSCRNSRFMLTVLKLFDYRLLKQFEFKILVASAFLFPMGFNIPFVYSSARTTIPVEYARMIGPIIGISNLVMRNILGILAYKRRSWTLGLCGCGLIFGGVSVLISAFYGENLIWFQFLYGFSYAVAPAVYSTLRGLIYVKYLGLSKLTNAFGITSLAMGMGAFIGTTIAGKLIGITGNYSAAFCFAGLCLIVSGFLKLLLPLLIKCRNRMAQ</sequence>
<dbReference type="GO" id="GO:0045087">
    <property type="term" value="P:innate immune response"/>
    <property type="evidence" value="ECO:0000315"/>
    <property type="project" value="FlyBase"/>
</dbReference>
<dbReference type="GO" id="GO:0035433">
    <property type="term" value="P:acetate transmembrane transport"/>
    <property type="evidence" value="ECO:0000315"/>
    <property type="project" value="FlyBase"/>
</dbReference>
<reference evidence="5 7" key="2">
    <citation type="journal article" date="2002" name="Genome Biol.">
        <title>Finishing a whole-genome shotgun: release 3 of the Drosophila melanogaster euchromatic genome sequence.</title>
        <authorList>
            <person name="Celniker S.E."/>
            <person name="Wheeler D.A."/>
            <person name="Kronmiller B."/>
            <person name="Carlson J.W."/>
            <person name="Halpern A."/>
            <person name="Patel S."/>
            <person name="Adams M."/>
            <person name="Champe M."/>
            <person name="Dugan S.P."/>
            <person name="Frise E."/>
            <person name="Hodgson A."/>
            <person name="George R.A."/>
            <person name="Hoskins R.A."/>
            <person name="Laverty T."/>
            <person name="Muzny D.M."/>
            <person name="Nelson C.R."/>
            <person name="Pacleb J.M."/>
            <person name="Park S."/>
            <person name="Pfeiffer B.D."/>
            <person name="Richards S."/>
            <person name="Sodergren E.J."/>
            <person name="Svirskas R."/>
            <person name="Tabor P.E."/>
            <person name="Wan K."/>
            <person name="Stapleton M."/>
            <person name="Sutton G.G."/>
            <person name="Venter C."/>
            <person name="Weinstock G."/>
            <person name="Scherer S.E."/>
            <person name="Myers E.W."/>
            <person name="Gibbs R.A."/>
            <person name="Rubin G.M."/>
        </authorList>
    </citation>
    <scope>NUCLEOTIDE SEQUENCE [LARGE SCALE GENOMIC DNA]</scope>
    <source>
        <strain evidence="7">Berkeley</strain>
    </source>
</reference>
<keyword evidence="3" id="KW-1133">Transmembrane helix</keyword>
<dbReference type="PROSITE" id="PS50850">
    <property type="entry name" value="MFS"/>
    <property type="match status" value="1"/>
</dbReference>
<feature type="transmembrane region" description="Helical" evidence="3">
    <location>
        <begin position="468"/>
        <end position="486"/>
    </location>
</feature>
<reference evidence="5 7" key="4">
    <citation type="journal article" date="2002" name="Genome Biol.">
        <title>The transposable elements of the Drosophila melanogaster euchromatin: a genomics perspective.</title>
        <authorList>
            <person name="Kaminker J.S."/>
            <person name="Bergman C.M."/>
            <person name="Kronmiller B."/>
            <person name="Carlson J."/>
            <person name="Svirskas R."/>
            <person name="Patel S."/>
            <person name="Frise E."/>
            <person name="Wheeler D.A."/>
            <person name="Lewis S.E."/>
            <person name="Rubin G.M."/>
            <person name="Ashburner M."/>
            <person name="Celniker S.E."/>
        </authorList>
    </citation>
    <scope>NUCLEOTIDE SEQUENCE [LARGE SCALE GENOMIC DNA]</scope>
    <source>
        <strain evidence="7">Berkeley</strain>
    </source>
</reference>
<dbReference type="Proteomes" id="UP000000803">
    <property type="component" value="Chromosome 2R"/>
</dbReference>
<feature type="transmembrane region" description="Helical" evidence="3">
    <location>
        <begin position="708"/>
        <end position="728"/>
    </location>
</feature>
<reference evidence="5 7" key="5">
    <citation type="journal article" date="2002" name="Genome Biol.">
        <title>Heterochromatic sequences in a Drosophila whole-genome shotgun assembly.</title>
        <authorList>
            <person name="Hoskins R.A."/>
            <person name="Smith C.D."/>
            <person name="Carlson J.W."/>
            <person name="Carvalho A.B."/>
            <person name="Halpern A."/>
            <person name="Kaminker J.S."/>
            <person name="Kennedy C."/>
            <person name="Mungall C.J."/>
            <person name="Sullivan B.A."/>
            <person name="Sutton G.G."/>
            <person name="Yasuhara J.C."/>
            <person name="Wakimoto B.T."/>
            <person name="Myers E.W."/>
            <person name="Celniker S.E."/>
            <person name="Rubin G.M."/>
            <person name="Karpen G.H."/>
        </authorList>
    </citation>
    <scope>NUCLEOTIDE SEQUENCE [LARGE SCALE GENOMIC DNA]</scope>
    <source>
        <strain evidence="7">Berkeley</strain>
    </source>
</reference>
<evidence type="ECO:0000256" key="2">
    <source>
        <dbReference type="SAM" id="MobiDB-lite"/>
    </source>
</evidence>
<keyword evidence="7" id="KW-1185">Reference proteome</keyword>
<dbReference type="GO" id="GO:0015123">
    <property type="term" value="F:acetate transmembrane transporter activity"/>
    <property type="evidence" value="ECO:0000315"/>
    <property type="project" value="FlyBase"/>
</dbReference>
<evidence type="ECO:0000313" key="5">
    <source>
        <dbReference type="EMBL" id="AHN56223.1"/>
    </source>
</evidence>
<accession>A0A0B4LFF4</accession>
<reference evidence="5 7" key="6">
    <citation type="journal article" date="2005" name="PLoS Comput. Biol.">
        <title>Combined evidence annotation of transposable elements in genome sequences.</title>
        <authorList>
            <person name="Quesneville H."/>
            <person name="Bergman C.M."/>
            <person name="Andrieu O."/>
            <person name="Autard D."/>
            <person name="Nouaud D."/>
            <person name="Ashburner M."/>
            <person name="Anxolabehere D."/>
        </authorList>
    </citation>
    <scope>NUCLEOTIDE SEQUENCE [LARGE SCALE GENOMIC DNA]</scope>
    <source>
        <strain evidence="7">Berkeley</strain>
    </source>
</reference>
<dbReference type="PANTHER" id="PTHR11360:SF286">
    <property type="entry name" value="GH22266P"/>
    <property type="match status" value="1"/>
</dbReference>
<dbReference type="AlphaFoldDB" id="A0A0B4LFF4"/>
<reference evidence="5 7" key="8">
    <citation type="journal article" date="2007" name="Science">
        <title>Sequence finishing and mapping of Drosophila melanogaster heterochromatin.</title>
        <authorList>
            <person name="Hoskins R.A."/>
            <person name="Carlson J.W."/>
            <person name="Kennedy C."/>
            <person name="Acevedo D."/>
            <person name="Evans-Holm M."/>
            <person name="Frise E."/>
            <person name="Wan K.H."/>
            <person name="Park S."/>
            <person name="Mendez-Lago M."/>
            <person name="Rossi F."/>
            <person name="Villasante A."/>
            <person name="Dimitri P."/>
            <person name="Karpen G.H."/>
            <person name="Celniker S.E."/>
        </authorList>
    </citation>
    <scope>NUCLEOTIDE SEQUENCE [LARGE SCALE GENOMIC DNA]</scope>
    <source>
        <strain evidence="7">Berkeley</strain>
    </source>
</reference>
<dbReference type="InterPro" id="IPR020846">
    <property type="entry name" value="MFS_dom"/>
</dbReference>
<dbReference type="InterPro" id="IPR036259">
    <property type="entry name" value="MFS_trans_sf"/>
</dbReference>
<dbReference type="OMA" id="KEFHLMG"/>
<feature type="domain" description="Major facilitator superfamily (MFS) profile" evidence="4">
    <location>
        <begin position="307"/>
        <end position="852"/>
    </location>
</feature>
<feature type="compositionally biased region" description="Low complexity" evidence="2">
    <location>
        <begin position="24"/>
        <end position="33"/>
    </location>
</feature>
<dbReference type="OrthoDB" id="6509908at2759"/>
<dbReference type="FunFam" id="1.20.1250.20:FF:000690">
    <property type="entry name" value="Uncharacterized protein, isoform D"/>
    <property type="match status" value="1"/>
</dbReference>
<protein>
    <submittedName>
        <fullName evidence="5">Tarag, isoform D</fullName>
    </submittedName>
</protein>
<gene>
    <name evidence="5 6" type="primary">Targ</name>
    <name evidence="5" type="synonym">Dmel\CG12866</name>
    <name evidence="5 6" type="ORF">CG12866</name>
    <name evidence="5" type="ORF">Dmel_CG12866</name>
</gene>
<comment type="subcellular location">
    <subcellularLocation>
        <location evidence="1">Membrane</location>
        <topology evidence="1">Multi-pass membrane protein</topology>
    </subcellularLocation>
</comment>
<feature type="transmembrane region" description="Helical" evidence="3">
    <location>
        <begin position="303"/>
        <end position="333"/>
    </location>
</feature>
<reference evidence="5 7" key="1">
    <citation type="journal article" date="2000" name="Science">
        <title>The genome sequence of Drosophila melanogaster.</title>
        <authorList>
            <person name="Adams M.D."/>
            <person name="Celniker S.E."/>
            <person name="Holt R.A."/>
            <person name="Evans C.A."/>
            <person name="Gocayne J.D."/>
            <person name="Amanatides P.G."/>
            <person name="Scherer S.E."/>
            <person name="Li P.W."/>
            <person name="Hoskins R.A."/>
            <person name="Galle R.F."/>
            <person name="George R.A."/>
            <person name="Lewis S.E."/>
            <person name="Richards S."/>
            <person name="Ashburner M."/>
            <person name="Henderson S.N."/>
            <person name="Sutton G.G."/>
            <person name="Wortman J.R."/>
            <person name="Yandell M.D."/>
            <person name="Zhang Q."/>
            <person name="Chen L.X."/>
            <person name="Brandon R.C."/>
            <person name="Rogers Y.H."/>
            <person name="Blazej R.G."/>
            <person name="Champe M."/>
            <person name="Pfeiffer B.D."/>
            <person name="Wan K.H."/>
            <person name="Doyle C."/>
            <person name="Baxter E.G."/>
            <person name="Helt G."/>
            <person name="Nelson C.R."/>
            <person name="Gabor G.L."/>
            <person name="Abril J.F."/>
            <person name="Agbayani A."/>
            <person name="An H.J."/>
            <person name="Andrews-Pfannkoch C."/>
            <person name="Baldwin D."/>
            <person name="Ballew R.M."/>
            <person name="Basu A."/>
            <person name="Baxendale J."/>
            <person name="Bayraktaroglu L."/>
            <person name="Beasley E.M."/>
            <person name="Beeson K.Y."/>
            <person name="Benos P.V."/>
            <person name="Berman B.P."/>
            <person name="Bhandari D."/>
            <person name="Bolshakov S."/>
            <person name="Borkova D."/>
            <person name="Botchan M.R."/>
            <person name="Bouck J."/>
            <person name="Brokstein P."/>
            <person name="Brottier P."/>
            <person name="Burtis K.C."/>
            <person name="Busam D.A."/>
            <person name="Butler H."/>
            <person name="Cadieu E."/>
            <person name="Center A."/>
            <person name="Chandra I."/>
            <person name="Cherry J.M."/>
            <person name="Cawley S."/>
            <person name="Dahlke C."/>
            <person name="Davenport L.B."/>
            <person name="Davies P."/>
            <person name="de Pablos B."/>
            <person name="Delcher A."/>
            <person name="Deng Z."/>
            <person name="Mays A.D."/>
            <person name="Dew I."/>
            <person name="Dietz S.M."/>
            <person name="Dodson K."/>
            <person name="Doup L.E."/>
            <person name="Downes M."/>
            <person name="Dugan-Rocha S."/>
            <person name="Dunkov B.C."/>
            <person name="Dunn P."/>
            <person name="Durbin K.J."/>
            <person name="Evangelista C.C."/>
            <person name="Ferraz C."/>
            <person name="Ferriera S."/>
            <person name="Fleischmann W."/>
            <person name="Fosler C."/>
            <person name="Gabrielian A.E."/>
            <person name="Garg N.S."/>
            <person name="Gelbart W.M."/>
            <person name="Glasser K."/>
            <person name="Glodek A."/>
            <person name="Gong F."/>
            <person name="Gorrell J.H."/>
            <person name="Gu Z."/>
            <person name="Guan P."/>
            <person name="Harris M."/>
            <person name="Harris N.L."/>
            <person name="Harvey D."/>
            <person name="Heiman T.J."/>
            <person name="Hernandez J.R."/>
            <person name="Houck J."/>
            <person name="Hostin D."/>
            <person name="Houston K.A."/>
            <person name="Howland T.J."/>
            <person name="Wei M.H."/>
            <person name="Ibegwam C."/>
            <person name="Jalali M."/>
            <person name="Kalush F."/>
            <person name="Karpen G.H."/>
            <person name="Ke Z."/>
            <person name="Kennison J.A."/>
            <person name="Ketchum K.A."/>
            <person name="Kimmel B.E."/>
            <person name="Kodira C.D."/>
            <person name="Kraft C."/>
            <person name="Kravitz S."/>
            <person name="Kulp D."/>
            <person name="Lai Z."/>
            <person name="Lasko P."/>
            <person name="Lei Y."/>
            <person name="Levitsky A.A."/>
            <person name="Li J."/>
            <person name="Li Z."/>
            <person name="Liang Y."/>
            <person name="Lin X."/>
            <person name="Liu X."/>
            <person name="Mattei B."/>
            <person name="McIntosh T.C."/>
            <person name="McLeod M.P."/>
            <person name="McPherson D."/>
            <person name="Merkulov G."/>
            <person name="Milshina N.V."/>
            <person name="Mobarry C."/>
            <person name="Morris J."/>
            <person name="Moshrefi A."/>
            <person name="Mount S.M."/>
            <person name="Moy M."/>
            <person name="Murphy B."/>
            <person name="Murphy L."/>
            <person name="Muzny D.M."/>
            <person name="Nelson D.L."/>
            <person name="Nelson D.R."/>
            <person name="Nelson K.A."/>
            <person name="Nixon K."/>
            <person name="Nusskern D.R."/>
            <person name="Pacleb J.M."/>
            <person name="Palazzolo M."/>
            <person name="Pittman G.S."/>
            <person name="Pan S."/>
            <person name="Pollard J."/>
            <person name="Puri V."/>
            <person name="Reese M.G."/>
            <person name="Reinert K."/>
            <person name="Remington K."/>
            <person name="Saunders R.D."/>
            <person name="Scheeler F."/>
            <person name="Shen H."/>
            <person name="Shue B.C."/>
            <person name="Siden-Kiamos I."/>
            <person name="Simpson M."/>
            <person name="Skupski M.P."/>
            <person name="Smith T."/>
            <person name="Spier E."/>
            <person name="Spradling A.C."/>
            <person name="Stapleton M."/>
            <person name="Strong R."/>
            <person name="Sun E."/>
            <person name="Svirskas R."/>
            <person name="Tector C."/>
            <person name="Turner R."/>
            <person name="Venter E."/>
            <person name="Wang A.H."/>
            <person name="Wang X."/>
            <person name="Wang Z.Y."/>
            <person name="Wassarman D.A."/>
            <person name="Weinstock G.M."/>
            <person name="Weissenbach J."/>
            <person name="Williams S.M."/>
            <person name="WoodageT"/>
            <person name="Worley K.C."/>
            <person name="Wu D."/>
            <person name="Yang S."/>
            <person name="Yao Q.A."/>
            <person name="Ye J."/>
            <person name="Yeh R.F."/>
            <person name="Zaveri J.S."/>
            <person name="Zhan M."/>
            <person name="Zhang G."/>
            <person name="Zhao Q."/>
            <person name="Zheng L."/>
            <person name="Zheng X.H."/>
            <person name="Zhong F.N."/>
            <person name="Zhong W."/>
            <person name="Zhou X."/>
            <person name="Zhu S."/>
            <person name="Zhu X."/>
            <person name="Smith H.O."/>
            <person name="Gibbs R.A."/>
            <person name="Myers E.W."/>
            <person name="Rubin G.M."/>
            <person name="Venter J.C."/>
        </authorList>
    </citation>
    <scope>NUCLEOTIDE SEQUENCE [LARGE SCALE GENOMIC DNA]</scope>
    <source>
        <strain evidence="7">Berkeley</strain>
    </source>
</reference>
<dbReference type="SUPFAM" id="SSF103473">
    <property type="entry name" value="MFS general substrate transporter"/>
    <property type="match status" value="1"/>
</dbReference>
<feature type="transmembrane region" description="Helical" evidence="3">
    <location>
        <begin position="345"/>
        <end position="366"/>
    </location>
</feature>
<dbReference type="FunFam" id="1.20.1250.20:FF:001073">
    <property type="entry name" value="Uncharacterized protein, isoform C"/>
    <property type="match status" value="1"/>
</dbReference>
<dbReference type="InParanoid" id="A0A0B4LFF4"/>
<dbReference type="PANTHER" id="PTHR11360">
    <property type="entry name" value="MONOCARBOXYLATE TRANSPORTER"/>
    <property type="match status" value="1"/>
</dbReference>
<feature type="transmembrane region" description="Helical" evidence="3">
    <location>
        <begin position="439"/>
        <end position="462"/>
    </location>
</feature>
<reference evidence="5 7" key="3">
    <citation type="journal article" date="2002" name="Genome Biol.">
        <title>Annotation of the Drosophila melanogaster euchromatic genome: a systematic review.</title>
        <authorList>
            <person name="Misra S."/>
            <person name="Crosby M.A."/>
            <person name="Mungall C.J."/>
            <person name="Matthews B.B."/>
            <person name="Campbell K.S."/>
            <person name="Hradecky P."/>
            <person name="Huang Y."/>
            <person name="Kaminker J.S."/>
            <person name="Millburn G.H."/>
            <person name="Prochnik S.E."/>
            <person name="Smith C.D."/>
            <person name="Tupy J.L."/>
            <person name="Whitfied E.J."/>
            <person name="Bayraktaroglu L."/>
            <person name="Berman B.P."/>
            <person name="Bettencourt B.R."/>
            <person name="Celniker S.E."/>
            <person name="de Grey A.D."/>
            <person name="Drysdale R.A."/>
            <person name="Harris N.L."/>
            <person name="Richter J."/>
            <person name="Russo S."/>
            <person name="Schroeder A.J."/>
            <person name="Shu S.Q."/>
            <person name="Stapleton M."/>
            <person name="Yamada C."/>
            <person name="Ashburner M."/>
            <person name="Gelbart W.M."/>
            <person name="Rubin G.M."/>
            <person name="Lewis S.E."/>
        </authorList>
    </citation>
    <scope>GENOME REANNOTATION</scope>
    <source>
        <strain evidence="7">Berkeley</strain>
    </source>
</reference>
<feature type="region of interest" description="Disordered" evidence="2">
    <location>
        <begin position="249"/>
        <end position="269"/>
    </location>
</feature>
<dbReference type="VEuPathDB" id="VectorBase:FBgn0033955"/>
<dbReference type="STRING" id="7227.FBpp0309002"/>
<dbReference type="Gene3D" id="1.20.1250.20">
    <property type="entry name" value="MFS general substrate transporter like domains"/>
    <property type="match status" value="2"/>
</dbReference>
<feature type="compositionally biased region" description="Basic and acidic residues" evidence="2">
    <location>
        <begin position="257"/>
        <end position="269"/>
    </location>
</feature>
<organism evidence="5 7">
    <name type="scientific">Drosophila melanogaster</name>
    <name type="common">Fruit fly</name>
    <dbReference type="NCBI Taxonomy" id="7227"/>
    <lineage>
        <taxon>Eukaryota</taxon>
        <taxon>Metazoa</taxon>
        <taxon>Ecdysozoa</taxon>
        <taxon>Arthropoda</taxon>
        <taxon>Hexapoda</taxon>
        <taxon>Insecta</taxon>
        <taxon>Pterygota</taxon>
        <taxon>Neoptera</taxon>
        <taxon>Endopterygota</taxon>
        <taxon>Diptera</taxon>
        <taxon>Brachycera</taxon>
        <taxon>Muscomorpha</taxon>
        <taxon>Ephydroidea</taxon>
        <taxon>Drosophilidae</taxon>
        <taxon>Drosophila</taxon>
        <taxon>Sophophora</taxon>
    </lineage>
</organism>
<reference evidence="5 7" key="10">
    <citation type="journal article" date="2015" name="G3 (Bethesda)">
        <title>Gene Model Annotations for Drosophila melanogaster: The Rule-Benders.</title>
        <authorList>
            <consortium name="FlyBase Consortium"/>
            <person name="Crosby M.A."/>
            <person name="Gramates L.S."/>
            <person name="Dos Santos G."/>
            <person name="Matthews B.B."/>
            <person name="St Pierre S.E."/>
            <person name="Zhou P."/>
            <person name="Schroeder A.J."/>
            <person name="Falls K."/>
            <person name="Emmert D.B."/>
            <person name="Russo S.M."/>
            <person name="Gelbart W.M."/>
            <person name="null"/>
        </authorList>
    </citation>
    <scope>NUCLEOTIDE SEQUENCE [LARGE SCALE GENOMIC DNA]</scope>
    <source>
        <strain evidence="7">Berkeley</strain>
    </source>
</reference>
<name>A0A0B4LFF4_DROME</name>
<evidence type="ECO:0000313" key="7">
    <source>
        <dbReference type="Proteomes" id="UP000000803"/>
    </source>
</evidence>
<keyword evidence="3" id="KW-0812">Transmembrane</keyword>
<dbReference type="GeneID" id="36630"/>
<dbReference type="Reactome" id="R-DME-433692">
    <property type="pathway name" value="Proton-coupled monocarboxylate transport"/>
</dbReference>
<evidence type="ECO:0000256" key="1">
    <source>
        <dbReference type="ARBA" id="ARBA00004141"/>
    </source>
</evidence>
<feature type="transmembrane region" description="Helical" evidence="3">
    <location>
        <begin position="398"/>
        <end position="427"/>
    </location>
</feature>
<dbReference type="BioGRID-ORCS" id="36630">
    <property type="hits" value="0 hits in 1 CRISPR screen"/>
</dbReference>
<reference evidence="5 7" key="7">
    <citation type="journal article" date="2007" name="Science">
        <title>The Release 5.1 annotation of Drosophila melanogaster heterochromatin.</title>
        <authorList>
            <person name="Smith C.D."/>
            <person name="Shu S."/>
            <person name="Mungall C.J."/>
            <person name="Karpen G.H."/>
        </authorList>
    </citation>
    <scope>NUCLEOTIDE SEQUENCE [LARGE SCALE GENOMIC DNA]</scope>
    <source>
        <strain evidence="7">Berkeley</strain>
    </source>
</reference>
<dbReference type="CTD" id="36630"/>
<dbReference type="Reactome" id="R-DME-9749641">
    <property type="pathway name" value="Aspirin ADME"/>
</dbReference>
<feature type="transmembrane region" description="Helical" evidence="3">
    <location>
        <begin position="798"/>
        <end position="820"/>
    </location>
</feature>
<feature type="transmembrane region" description="Helical" evidence="3">
    <location>
        <begin position="675"/>
        <end position="696"/>
    </location>
</feature>
<keyword evidence="3" id="KW-0472">Membrane</keyword>
<reference evidence="5 7" key="11">
    <citation type="journal article" date="2015" name="Genome Res.">
        <title>The Release 6 reference sequence of the Drosophila melanogaster genome.</title>
        <authorList>
            <person name="Hoskins R.A."/>
            <person name="Carlson J.W."/>
            <person name="Wan K.H."/>
            <person name="Park S."/>
            <person name="Mendez I."/>
            <person name="Galle S.E."/>
            <person name="Booth B.W."/>
            <person name="Pfeiffer B.D."/>
            <person name="George R.A."/>
            <person name="Svirskas R."/>
            <person name="Krzywinski M."/>
            <person name="Schein J."/>
            <person name="Accardo M.C."/>
            <person name="Damia E."/>
            <person name="Messina G."/>
            <person name="Mendez-Lago M."/>
            <person name="de Pablos B."/>
            <person name="Demakova O.V."/>
            <person name="Andreyeva E.N."/>
            <person name="Boldyreva L.V."/>
            <person name="Marra M."/>
            <person name="Carvalho A.B."/>
            <person name="Dimitri P."/>
            <person name="Villasante A."/>
            <person name="Zhimulev I.F."/>
            <person name="Rubin G.M."/>
            <person name="Karpen G.H."/>
            <person name="Celniker S.E."/>
        </authorList>
    </citation>
    <scope>NUCLEOTIDE SEQUENCE [LARGE SCALE GENOMIC DNA]</scope>
    <source>
        <strain evidence="7">Berkeley</strain>
    </source>
</reference>
<dbReference type="GO" id="GO:0006085">
    <property type="term" value="P:acetyl-CoA biosynthetic process"/>
    <property type="evidence" value="ECO:0000315"/>
    <property type="project" value="FlyBase"/>
</dbReference>
<proteinExistence type="predicted"/>
<dbReference type="Reactome" id="R-DME-210991">
    <property type="pathway name" value="Basigin interactions"/>
</dbReference>
<dbReference type="GO" id="GO:0015718">
    <property type="term" value="P:monocarboxylic acid transport"/>
    <property type="evidence" value="ECO:0000318"/>
    <property type="project" value="GO_Central"/>
</dbReference>
<dbReference type="AGR" id="FB:FBgn0033955"/>
<feature type="transmembrane region" description="Helical" evidence="3">
    <location>
        <begin position="373"/>
        <end position="392"/>
    </location>
</feature>
<dbReference type="DNASU" id="36630"/>
<dbReference type="Pfam" id="PF07690">
    <property type="entry name" value="MFS_1"/>
    <property type="match status" value="1"/>
</dbReference>
<dbReference type="GO" id="GO:0008028">
    <property type="term" value="F:monocarboxylic acid transmembrane transporter activity"/>
    <property type="evidence" value="ECO:0000318"/>
    <property type="project" value="GO_Central"/>
</dbReference>
<dbReference type="InterPro" id="IPR050327">
    <property type="entry name" value="Proton-linked_MCT"/>
</dbReference>
<evidence type="ECO:0000313" key="6">
    <source>
        <dbReference type="FlyBase" id="FBgn0033955"/>
    </source>
</evidence>
<feature type="transmembrane region" description="Helical" evidence="3">
    <location>
        <begin position="761"/>
        <end position="786"/>
    </location>
</feature>
<dbReference type="EMBL" id="AE013599">
    <property type="protein sequence ID" value="AHN56223.1"/>
    <property type="molecule type" value="Genomic_DNA"/>
</dbReference>
<reference evidence="5 7" key="9">
    <citation type="journal article" date="2015" name="G3 (Bethesda)">
        <title>Gene Model Annotations for Drosophila melanogaster: Impact of High-Throughput Data.</title>
        <authorList>
            <consortium name="FlyBase Consortium"/>
            <person name="Matthews B.B."/>
            <person name="Dos Santos G."/>
            <person name="Crosby M.A."/>
            <person name="Emmert D.B."/>
            <person name="St Pierre S.E."/>
            <person name="Gramates L.S."/>
            <person name="Zhou P."/>
            <person name="Schroeder A.J."/>
            <person name="Falls K."/>
            <person name="Strelets V."/>
            <person name="Russo S.M."/>
            <person name="Gelbart W.M."/>
            <person name="null"/>
        </authorList>
    </citation>
    <scope>NUCLEOTIDE SEQUENCE [LARGE SCALE GENOMIC DNA]</scope>
    <source>
        <strain evidence="7">Berkeley</strain>
    </source>
</reference>
<dbReference type="InterPro" id="IPR011701">
    <property type="entry name" value="MFS"/>
</dbReference>
<dbReference type="CDD" id="cd17352">
    <property type="entry name" value="MFS_MCT_SLC16"/>
    <property type="match status" value="1"/>
</dbReference>
<dbReference type="FunCoup" id="A0A0B4LFF4">
    <property type="interactions" value="9"/>
</dbReference>
<dbReference type="ExpressionAtlas" id="A0A0B4LFF4">
    <property type="expression patterns" value="baseline and differential"/>
</dbReference>
<dbReference type="FlyBase" id="FBgn0033955">
    <property type="gene designation" value="Targ"/>
</dbReference>
<feature type="region of interest" description="Disordered" evidence="2">
    <location>
        <begin position="1"/>
        <end position="33"/>
    </location>
</feature>
<evidence type="ECO:0000259" key="4">
    <source>
        <dbReference type="PROSITE" id="PS50850"/>
    </source>
</evidence>
<evidence type="ECO:0000256" key="3">
    <source>
        <dbReference type="SAM" id="Phobius"/>
    </source>
</evidence>
<feature type="transmembrane region" description="Helical" evidence="3">
    <location>
        <begin position="826"/>
        <end position="847"/>
    </location>
</feature>
<dbReference type="RefSeq" id="NP_001286425.1">
    <property type="nucleotide sequence ID" value="NM_001299496.1"/>
</dbReference>
<dbReference type="GO" id="GO:0005886">
    <property type="term" value="C:plasma membrane"/>
    <property type="evidence" value="ECO:0000318"/>
    <property type="project" value="GO_Central"/>
</dbReference>